<reference evidence="7" key="1">
    <citation type="journal article" date="2019" name="Int. J. Syst. Evol. Microbiol.">
        <title>The Global Catalogue of Microorganisms (GCM) 10K type strain sequencing project: providing services to taxonomists for standard genome sequencing and annotation.</title>
        <authorList>
            <consortium name="The Broad Institute Genomics Platform"/>
            <consortium name="The Broad Institute Genome Sequencing Center for Infectious Disease"/>
            <person name="Wu L."/>
            <person name="Ma J."/>
        </authorList>
    </citation>
    <scope>NUCLEOTIDE SEQUENCE [LARGE SCALE GENOMIC DNA]</scope>
    <source>
        <strain evidence="7">CGMCC 4.7152</strain>
    </source>
</reference>
<evidence type="ECO:0000259" key="5">
    <source>
        <dbReference type="PROSITE" id="PS50075"/>
    </source>
</evidence>
<dbReference type="Gene3D" id="1.10.1200.10">
    <property type="entry name" value="ACP-like"/>
    <property type="match status" value="2"/>
</dbReference>
<name>A0ABV9WHW2_9ACTN</name>
<gene>
    <name evidence="6" type="ORF">ACFPIJ_59045</name>
</gene>
<dbReference type="InterPro" id="IPR036736">
    <property type="entry name" value="ACP-like_sf"/>
</dbReference>
<dbReference type="Gene3D" id="2.30.38.10">
    <property type="entry name" value="Luciferase, Domain 3"/>
    <property type="match status" value="1"/>
</dbReference>
<dbReference type="SUPFAM" id="SSF52777">
    <property type="entry name" value="CoA-dependent acyltransferases"/>
    <property type="match status" value="4"/>
</dbReference>
<dbReference type="InterPro" id="IPR020845">
    <property type="entry name" value="AMP-binding_CS"/>
</dbReference>
<dbReference type="NCBIfam" id="TIGR01733">
    <property type="entry name" value="AA-adenyl-dom"/>
    <property type="match status" value="1"/>
</dbReference>
<dbReference type="InterPro" id="IPR020806">
    <property type="entry name" value="PKS_PP-bd"/>
</dbReference>
<dbReference type="SUPFAM" id="SSF47336">
    <property type="entry name" value="ACP-like"/>
    <property type="match status" value="2"/>
</dbReference>
<feature type="domain" description="Carrier" evidence="5">
    <location>
        <begin position="1901"/>
        <end position="1976"/>
    </location>
</feature>
<evidence type="ECO:0000256" key="3">
    <source>
        <dbReference type="ARBA" id="ARBA00022553"/>
    </source>
</evidence>
<dbReference type="PANTHER" id="PTHR45527:SF1">
    <property type="entry name" value="FATTY ACID SYNTHASE"/>
    <property type="match status" value="1"/>
</dbReference>
<keyword evidence="2" id="KW-0596">Phosphopantetheine</keyword>
<dbReference type="PROSITE" id="PS00455">
    <property type="entry name" value="AMP_BINDING"/>
    <property type="match status" value="2"/>
</dbReference>
<dbReference type="RefSeq" id="WP_380128333.1">
    <property type="nucleotide sequence ID" value="NZ_JBHSIU010000130.1"/>
</dbReference>
<organism evidence="6 7">
    <name type="scientific">Dactylosporangium cerinum</name>
    <dbReference type="NCBI Taxonomy" id="1434730"/>
    <lineage>
        <taxon>Bacteria</taxon>
        <taxon>Bacillati</taxon>
        <taxon>Actinomycetota</taxon>
        <taxon>Actinomycetes</taxon>
        <taxon>Micromonosporales</taxon>
        <taxon>Micromonosporaceae</taxon>
        <taxon>Dactylosporangium</taxon>
    </lineage>
</organism>
<proteinExistence type="predicted"/>
<keyword evidence="3" id="KW-0597">Phosphoprotein</keyword>
<feature type="compositionally biased region" description="Basic and acidic residues" evidence="4">
    <location>
        <begin position="1191"/>
        <end position="1201"/>
    </location>
</feature>
<dbReference type="InterPro" id="IPR045851">
    <property type="entry name" value="AMP-bd_C_sf"/>
</dbReference>
<dbReference type="CDD" id="cd19531">
    <property type="entry name" value="LCL_NRPS-like"/>
    <property type="match status" value="2"/>
</dbReference>
<dbReference type="Pfam" id="PF13193">
    <property type="entry name" value="AMP-binding_C"/>
    <property type="match status" value="2"/>
</dbReference>
<accession>A0ABV9WHW2</accession>
<dbReference type="Pfam" id="PF00668">
    <property type="entry name" value="Condensation"/>
    <property type="match status" value="2"/>
</dbReference>
<evidence type="ECO:0000313" key="6">
    <source>
        <dbReference type="EMBL" id="MFC5007694.1"/>
    </source>
</evidence>
<dbReference type="Pfam" id="PF00550">
    <property type="entry name" value="PP-binding"/>
    <property type="match status" value="2"/>
</dbReference>
<comment type="cofactor">
    <cofactor evidence="1">
        <name>pantetheine 4'-phosphate</name>
        <dbReference type="ChEBI" id="CHEBI:47942"/>
    </cofactor>
</comment>
<evidence type="ECO:0000256" key="1">
    <source>
        <dbReference type="ARBA" id="ARBA00001957"/>
    </source>
</evidence>
<dbReference type="Gene3D" id="3.30.559.30">
    <property type="entry name" value="Nonribosomal peptide synthetase, condensation domain"/>
    <property type="match status" value="2"/>
</dbReference>
<dbReference type="InterPro" id="IPR000873">
    <property type="entry name" value="AMP-dep_synth/lig_dom"/>
</dbReference>
<dbReference type="Gene3D" id="3.30.559.10">
    <property type="entry name" value="Chloramphenicol acetyltransferase-like domain"/>
    <property type="match status" value="2"/>
</dbReference>
<dbReference type="SUPFAM" id="SSF56801">
    <property type="entry name" value="Acetyl-CoA synthetase-like"/>
    <property type="match status" value="2"/>
</dbReference>
<dbReference type="EMBL" id="JBHSIU010000130">
    <property type="protein sequence ID" value="MFC5007694.1"/>
    <property type="molecule type" value="Genomic_DNA"/>
</dbReference>
<dbReference type="InterPro" id="IPR025110">
    <property type="entry name" value="AMP-bd_C"/>
</dbReference>
<dbReference type="Gene3D" id="3.30.300.30">
    <property type="match status" value="2"/>
</dbReference>
<feature type="region of interest" description="Disordered" evidence="4">
    <location>
        <begin position="154"/>
        <end position="176"/>
    </location>
</feature>
<dbReference type="InterPro" id="IPR006162">
    <property type="entry name" value="Ppantetheine_attach_site"/>
</dbReference>
<evidence type="ECO:0000313" key="7">
    <source>
        <dbReference type="Proteomes" id="UP001595912"/>
    </source>
</evidence>
<feature type="region of interest" description="Disordered" evidence="4">
    <location>
        <begin position="1188"/>
        <end position="1208"/>
    </location>
</feature>
<dbReference type="PANTHER" id="PTHR45527">
    <property type="entry name" value="NONRIBOSOMAL PEPTIDE SYNTHETASE"/>
    <property type="match status" value="1"/>
</dbReference>
<dbReference type="InterPro" id="IPR009081">
    <property type="entry name" value="PP-bd_ACP"/>
</dbReference>
<dbReference type="Gene3D" id="3.40.50.12780">
    <property type="entry name" value="N-terminal domain of ligase-like"/>
    <property type="match status" value="1"/>
</dbReference>
<dbReference type="Gene3D" id="3.40.50.980">
    <property type="match status" value="2"/>
</dbReference>
<dbReference type="CDD" id="cd05930">
    <property type="entry name" value="A_NRPS"/>
    <property type="match status" value="1"/>
</dbReference>
<dbReference type="SMART" id="SM00823">
    <property type="entry name" value="PKS_PP"/>
    <property type="match status" value="2"/>
</dbReference>
<evidence type="ECO:0000256" key="2">
    <source>
        <dbReference type="ARBA" id="ARBA00022450"/>
    </source>
</evidence>
<sequence length="1997" mass="210438">MSALRAAQERLWFLHQLDPADASYHLPLVLHVRGRLDRPALQRALDAVTARHGTLRARVDLVDGTPVLAAAPGGVRLETAAAAGLEDARDLVAAFVARPFDLAAGPMARWLLIDAGPDGHVLALVAHHVAADGWSLQVLRRDLDTLYRAHTTGTPAALPELPDPPPDEGGDPPDLGYWTGQLAGAPVLELATDHPRPPVRRGRGSSVVFDLPVDLLRRLETVARAERTTVYTALVAAFSLLLGRISGQHDICLGTPVLGRDDPDLAGHVGCYAETLVLRTDLSGDPTFRALLRATRRTVLGALSHAAPFERVVSALGAPRDRSRTPLFSAMIMYLRQEQDRPRLGDLDAELLDHPFDAARTDVSLDVVQGPGTAVGVLTVDRDLFDPGTAQRLIRRLLVLLDDAGRRPDTAIGDLRWFDDDERREALHRWNDTGPGQTGPLVAELFQARARSAPDAVAVTGDGVELTYRDLDAAADRLAARLRGRGPLIGVGLSRSPAMVVALLAVWRAGAAYLPLDPAYPADRLAFVIADAGVTTVLTEAAFAERFGAASLLIDAAGTEPGDTTAPVTAAGPDDPAYVLYTSGSTGRPKGVVVPHGALAAFVAALADITGPQDGRAWLALTSLSFDISGLEVFLPLSRGGRVVVAGDAQTADGAALRALIAAHGVTDVQATPSGWRMLLAAGFDHDVPAALVGGEALPATLATELRGRVGRLTNVYGPTETTIWSTYWPVPGEPAAVSIGGPIPGTRVYVVDDRMRPVPAGVPGELVIAGAGVALGYLRRPRLTADRFGPDPWGPAGARMYRTGDRVRRRADGGLEFLGRLDTQVKLRGHRIELGEVETVLAGCPGVAAAVAAVRDDSLAAYVTARPGAAVDPTAIRDATRAGLPAYAVPATVTVLDALPLTPNGKVDRSALPDPRPHTTTAYVPPRTAAEARVAAVFGEVFAAPAVGAHDDFFALGGHSLLAVKVAARLPGLTVRDLFDHPTVEALARRVPAGSDAAAGAAPDGPAPLTDAQRRLWFLQRLDPDDASYNMFLVLRLRGPLDGGALRRAVDALAARHVALRCAYPEVAGDAGVHIGPATVPFETVDVASEAAARAAVAQRTNAPFDLRTGAPVRATLLRIGPDDHVLCLVLHHIAGDGWSLNVLREDLAALYAGRPLAPLPPVPAATGDLEAGLAYWRDRLADPTALDLPTDRPRRDRPGGHGGGFVGAHLPADVTGRLEDLAAGARTSLFAVLLAAYQVLLARHTGQRDVLVGSTLAARDRIELERAVGYFARTVVLRNHVDPAEPFTGLLGRARESVLDALTHAEAPFEHLTAAAEPLFQTMCILHTQDDGTPVEEFAGLRASFFESGYRQAKFDLMLEAWRATGGLTLVFGYDTDLLDAATVERWARRFEVLCAAVAADPATAAGALPLLTPDDEALIAALAAPAPVTAAPPPASELPRRAEPSTVALRCGASSLTYAELNRRADDLATGLRAAGAAGHVVAVAAHRDIDTIVALLAVWRAGGAYLPIDPGQPAERIAALVAGSGAPISIGDAPWPPLPRPEATLDGAAYVLYTSGSTGTPKAVVVDHEALAARVDWMRRDYGLGPGDTIVQFAPLAFDTHAEELWPALGAGATVRLLPDGPLSLPEVLAGPAGPEITVLDLPTAYWHDLVAQLDTVAWPPRLRLVILGGEAVHAAAVARWRARFGDTVRLVNTYGPTEATIIATSTDLGAGDAAGTPAIGVPLPGVRVAVVDADLRPVPPGAHGELLLGGTGLARGYLGRDDLTRDRFVPWRGARCYRTGDRVRLRADGRLDFAGRLDDQLKVRGFRIEPAEVEHHLLACPGVTGAAVTAHDGALVAYVAGAVPVDTLRARLAAQLPGHLVPDRWIAVEALPRTPSGKIDRRSLPAVPSRPEPSRPPRTDAEQLIADVWADVLGVDGAGVDDDFFALGGHSLLAVRVAARLRAITDLDLPIRLLFTHRRLADLAVAVEQRLLDDLAGLTDDEVAGLLEAETL</sequence>
<dbReference type="PROSITE" id="PS00012">
    <property type="entry name" value="PHOSPHOPANTETHEINE"/>
    <property type="match status" value="2"/>
</dbReference>
<dbReference type="InterPro" id="IPR010071">
    <property type="entry name" value="AA_adenyl_dom"/>
</dbReference>
<dbReference type="Pfam" id="PF00501">
    <property type="entry name" value="AMP-binding"/>
    <property type="match status" value="3"/>
</dbReference>
<dbReference type="InterPro" id="IPR023213">
    <property type="entry name" value="CAT-like_dom_sf"/>
</dbReference>
<protein>
    <submittedName>
        <fullName evidence="6">Amino acid adenylation domain-containing protein</fullName>
    </submittedName>
</protein>
<keyword evidence="7" id="KW-1185">Reference proteome</keyword>
<feature type="region of interest" description="Disordered" evidence="4">
    <location>
        <begin position="1882"/>
        <end position="1904"/>
    </location>
</feature>
<dbReference type="InterPro" id="IPR001242">
    <property type="entry name" value="Condensation_dom"/>
</dbReference>
<comment type="caution">
    <text evidence="6">The sequence shown here is derived from an EMBL/GenBank/DDBJ whole genome shotgun (WGS) entry which is preliminary data.</text>
</comment>
<dbReference type="InterPro" id="IPR042099">
    <property type="entry name" value="ANL_N_sf"/>
</dbReference>
<dbReference type="Proteomes" id="UP001595912">
    <property type="component" value="Unassembled WGS sequence"/>
</dbReference>
<evidence type="ECO:0000256" key="4">
    <source>
        <dbReference type="SAM" id="MobiDB-lite"/>
    </source>
</evidence>
<dbReference type="PROSITE" id="PS50075">
    <property type="entry name" value="CARRIER"/>
    <property type="match status" value="1"/>
</dbReference>